<dbReference type="RefSeq" id="WP_135993161.1">
    <property type="nucleotide sequence ID" value="NZ_SRYD01000024.1"/>
</dbReference>
<reference evidence="2 3" key="1">
    <citation type="submission" date="2019-04" db="EMBL/GenBank/DDBJ databases">
        <title>Microbes associate with the intestines of laboratory mice.</title>
        <authorList>
            <person name="Navarre W."/>
            <person name="Wong E."/>
            <person name="Huang K."/>
            <person name="Tropini C."/>
            <person name="Ng K."/>
            <person name="Yu B."/>
        </authorList>
    </citation>
    <scope>NUCLEOTIDE SEQUENCE [LARGE SCALE GENOMIC DNA]</scope>
    <source>
        <strain evidence="2 3">NM06_A21</strain>
    </source>
</reference>
<evidence type="ECO:0008006" key="4">
    <source>
        <dbReference type="Google" id="ProtNLM"/>
    </source>
</evidence>
<name>A0A4S2FXZ0_9BACT</name>
<organism evidence="2 3">
    <name type="scientific">Muribaculum intestinale</name>
    <dbReference type="NCBI Taxonomy" id="1796646"/>
    <lineage>
        <taxon>Bacteria</taxon>
        <taxon>Pseudomonadati</taxon>
        <taxon>Bacteroidota</taxon>
        <taxon>Bacteroidia</taxon>
        <taxon>Bacteroidales</taxon>
        <taxon>Muribaculaceae</taxon>
        <taxon>Muribaculum</taxon>
    </lineage>
</organism>
<sequence length="198" mass="21277">MKKKLIAVLTVKCKSFGLTPKAIEALAELGAADLKDDATDEDIAAKADSLVPYAKAMQGEITRKTRKSSTEPSDDEGNGEETTGTGQEVEPAWAKKFNERLDALESENQKLKAEKAATERAAQIAAAAKKHGIPDFMAKRLHIADDADIETEVAAFKQELVNNSLVPKGQAHESGKDDTADKEAAKAWANSLPDNNMV</sequence>
<dbReference type="EMBL" id="SRYD01000024">
    <property type="protein sequence ID" value="TGY74172.1"/>
    <property type="molecule type" value="Genomic_DNA"/>
</dbReference>
<gene>
    <name evidence="2" type="ORF">E5333_07035</name>
</gene>
<evidence type="ECO:0000313" key="2">
    <source>
        <dbReference type="EMBL" id="TGY74172.1"/>
    </source>
</evidence>
<comment type="caution">
    <text evidence="2">The sequence shown here is derived from an EMBL/GenBank/DDBJ whole genome shotgun (WGS) entry which is preliminary data.</text>
</comment>
<proteinExistence type="predicted"/>
<evidence type="ECO:0000256" key="1">
    <source>
        <dbReference type="SAM" id="MobiDB-lite"/>
    </source>
</evidence>
<feature type="compositionally biased region" description="Basic and acidic residues" evidence="1">
    <location>
        <begin position="170"/>
        <end position="185"/>
    </location>
</feature>
<feature type="region of interest" description="Disordered" evidence="1">
    <location>
        <begin position="57"/>
        <end position="97"/>
    </location>
</feature>
<protein>
    <recommendedName>
        <fullName evidence="4">DUF4355 domain-containing protein</fullName>
    </recommendedName>
</protein>
<dbReference type="AlphaFoldDB" id="A0A4S2FXZ0"/>
<feature type="region of interest" description="Disordered" evidence="1">
    <location>
        <begin position="164"/>
        <end position="198"/>
    </location>
</feature>
<accession>A0A4S2FXZ0</accession>
<dbReference type="Proteomes" id="UP000306630">
    <property type="component" value="Unassembled WGS sequence"/>
</dbReference>
<evidence type="ECO:0000313" key="3">
    <source>
        <dbReference type="Proteomes" id="UP000306630"/>
    </source>
</evidence>